<evidence type="ECO:0000259" key="5">
    <source>
        <dbReference type="Pfam" id="PF06165"/>
    </source>
</evidence>
<protein>
    <submittedName>
        <fullName evidence="8">N,N'-diacetylchitobiose phosphorylase</fullName>
        <ecNumber evidence="8">2.4.1.280</ecNumber>
    </submittedName>
</protein>
<dbReference type="SUPFAM" id="SSF74650">
    <property type="entry name" value="Galactose mutarotase-like"/>
    <property type="match status" value="2"/>
</dbReference>
<gene>
    <name evidence="8" type="primary">chbP</name>
    <name evidence="8" type="ORF">CLOSAC_08390</name>
</gene>
<dbReference type="Gene3D" id="2.70.98.40">
    <property type="entry name" value="Glycoside hydrolase, family 65, N-terminal domain"/>
    <property type="match status" value="2"/>
</dbReference>
<dbReference type="Proteomes" id="UP000191154">
    <property type="component" value="Unassembled WGS sequence"/>
</dbReference>
<dbReference type="STRING" id="169679.CSACC_42280"/>
<evidence type="ECO:0000256" key="1">
    <source>
        <dbReference type="ARBA" id="ARBA00022676"/>
    </source>
</evidence>
<dbReference type="Pfam" id="PF06165">
    <property type="entry name" value="GH94_b-supersand"/>
    <property type="match status" value="2"/>
</dbReference>
<dbReference type="InterPro" id="IPR019282">
    <property type="entry name" value="Glycoamylase-like_cons_dom"/>
</dbReference>
<feature type="transmembrane region" description="Helical" evidence="4">
    <location>
        <begin position="859"/>
        <end position="880"/>
    </location>
</feature>
<dbReference type="PANTHER" id="PTHR37469">
    <property type="entry name" value="CELLOBIONIC ACID PHOSPHORYLASE-RELATED"/>
    <property type="match status" value="1"/>
</dbReference>
<dbReference type="Pfam" id="PF17167">
    <property type="entry name" value="Glyco_hydro_94"/>
    <property type="match status" value="2"/>
</dbReference>
<evidence type="ECO:0000313" key="9">
    <source>
        <dbReference type="Proteomes" id="UP000191154"/>
    </source>
</evidence>
<keyword evidence="4" id="KW-0812">Transmembrane</keyword>
<feature type="transmembrane region" description="Helical" evidence="4">
    <location>
        <begin position="434"/>
        <end position="453"/>
    </location>
</feature>
<evidence type="ECO:0000259" key="7">
    <source>
        <dbReference type="Pfam" id="PF17167"/>
    </source>
</evidence>
<dbReference type="GO" id="GO:0030246">
    <property type="term" value="F:carbohydrate binding"/>
    <property type="evidence" value="ECO:0007669"/>
    <property type="project" value="InterPro"/>
</dbReference>
<dbReference type="InterPro" id="IPR008928">
    <property type="entry name" value="6-hairpin_glycosidase_sf"/>
</dbReference>
<feature type="domain" description="Glycosyl hydrolase 94 supersandwich" evidence="5">
    <location>
        <begin position="1688"/>
        <end position="1963"/>
    </location>
</feature>
<dbReference type="InterPro" id="IPR037824">
    <property type="entry name" value="GH94N_2_NdvB"/>
</dbReference>
<accession>A0A1S8NJG8</accession>
<dbReference type="Pfam" id="PF10091">
    <property type="entry name" value="Glycoamylase"/>
    <property type="match status" value="1"/>
</dbReference>
<dbReference type="PANTHER" id="PTHR37469:SF2">
    <property type="entry name" value="CELLOBIONIC ACID PHOSPHORYLASE"/>
    <property type="match status" value="1"/>
</dbReference>
<dbReference type="InterPro" id="IPR010383">
    <property type="entry name" value="Glyco_hydrolase_94_b-supersand"/>
</dbReference>
<dbReference type="Gene3D" id="1.50.10.140">
    <property type="match status" value="2"/>
</dbReference>
<dbReference type="CDD" id="cd11753">
    <property type="entry name" value="GH94N_ChvB_NdvB_2_like"/>
    <property type="match status" value="1"/>
</dbReference>
<dbReference type="GO" id="GO:0016757">
    <property type="term" value="F:glycosyltransferase activity"/>
    <property type="evidence" value="ECO:0007669"/>
    <property type="project" value="UniProtKB-KW"/>
</dbReference>
<dbReference type="CDD" id="cd11756">
    <property type="entry name" value="GH94N_ChvB_NdvB_1_like"/>
    <property type="match status" value="1"/>
</dbReference>
<organism evidence="8 9">
    <name type="scientific">Clostridium saccharobutylicum</name>
    <dbReference type="NCBI Taxonomy" id="169679"/>
    <lineage>
        <taxon>Bacteria</taxon>
        <taxon>Bacillati</taxon>
        <taxon>Bacillota</taxon>
        <taxon>Clostridia</taxon>
        <taxon>Eubacteriales</taxon>
        <taxon>Clostridiaceae</taxon>
        <taxon>Clostridium</taxon>
    </lineage>
</organism>
<feature type="transmembrane region" description="Helical" evidence="4">
    <location>
        <begin position="974"/>
        <end position="994"/>
    </location>
</feature>
<feature type="compositionally biased region" description="Low complexity" evidence="3">
    <location>
        <begin position="98"/>
        <end position="111"/>
    </location>
</feature>
<dbReference type="InterPro" id="IPR011013">
    <property type="entry name" value="Gal_mutarotase_sf_dom"/>
</dbReference>
<dbReference type="EC" id="2.4.1.280" evidence="8"/>
<name>A0A1S8NJG8_CLOSA</name>
<dbReference type="RefSeq" id="WP_077864264.1">
    <property type="nucleotide sequence ID" value="NZ_LZYZ01000001.1"/>
</dbReference>
<feature type="domain" description="Glycosyl hydrolase 94 catalytic" evidence="7">
    <location>
        <begin position="2924"/>
        <end position="3062"/>
    </location>
</feature>
<dbReference type="SMART" id="SM01068">
    <property type="entry name" value="CBM_X"/>
    <property type="match status" value="2"/>
</dbReference>
<feature type="domain" description="Glycosyl hydrolase 94 catalytic" evidence="7">
    <location>
        <begin position="2606"/>
        <end position="2891"/>
    </location>
</feature>
<feature type="transmembrane region" description="Helical" evidence="4">
    <location>
        <begin position="892"/>
        <end position="919"/>
    </location>
</feature>
<dbReference type="Gene3D" id="1.50.10.10">
    <property type="match status" value="1"/>
</dbReference>
<dbReference type="GO" id="GO:0005975">
    <property type="term" value="P:carbohydrate metabolic process"/>
    <property type="evidence" value="ECO:0007669"/>
    <property type="project" value="InterPro"/>
</dbReference>
<dbReference type="InterPro" id="IPR033432">
    <property type="entry name" value="GH94_catalytic"/>
</dbReference>
<dbReference type="InterPro" id="IPR037820">
    <property type="entry name" value="GH94N_NdvB"/>
</dbReference>
<feature type="domain" description="Glycosyl hydrolase 94 supersandwich" evidence="5">
    <location>
        <begin position="2313"/>
        <end position="2591"/>
    </location>
</feature>
<keyword evidence="4" id="KW-1133">Transmembrane helix</keyword>
<dbReference type="SUPFAM" id="SSF48208">
    <property type="entry name" value="Six-hairpin glycosidases"/>
    <property type="match status" value="1"/>
</dbReference>
<feature type="region of interest" description="Disordered" evidence="3">
    <location>
        <begin position="95"/>
        <end position="114"/>
    </location>
</feature>
<evidence type="ECO:0000256" key="4">
    <source>
        <dbReference type="SAM" id="Phobius"/>
    </source>
</evidence>
<keyword evidence="4" id="KW-0472">Membrane</keyword>
<proteinExistence type="predicted"/>
<dbReference type="InterPro" id="IPR052047">
    <property type="entry name" value="GH94_Enzymes"/>
</dbReference>
<dbReference type="InterPro" id="IPR037018">
    <property type="entry name" value="GH65_N"/>
</dbReference>
<feature type="transmembrane region" description="Helical" evidence="4">
    <location>
        <begin position="948"/>
        <end position="967"/>
    </location>
</feature>
<feature type="transmembrane region" description="Helical" evidence="4">
    <location>
        <begin position="836"/>
        <end position="853"/>
    </location>
</feature>
<keyword evidence="1 8" id="KW-0328">Glycosyltransferase</keyword>
<dbReference type="Gene3D" id="2.60.420.10">
    <property type="entry name" value="Maltose phosphorylase, domain 3"/>
    <property type="match status" value="1"/>
</dbReference>
<sequence>MKKNNSYGLRRNVLKELNEGFSNIYDNFKYFKKLSKSREKVLGVAEWLLDNIYLIEKEYRSIKKEMPIDYFKSLPSIEQLNDDIDKKKKYNMNDASKNNNFGRENNIENGNYKYPNEDDNELPRIFVVAKNYICNGGKIDSESFIKYINKTQEENLGVNLDYDNISTSLFDKEDNRGNGETSANNNINAANKEMAFRMGELWAFPLMIKIAIIINLSKHTNELVEFQKEILEGKSVAEEIIDAINNNNLNDKLEALNEKYEKFSPLFLTEFFRILKDNTIENDSVYNFAKIKWGVNEEIESAVIKSNLREEFLERNIGEYITSIRKIEGISWRSFFENTSLVDRILREDPESVYASMDFESKDYYRHKLESIAKIINRNEISVAYNVLTLAKSSKHDNEESYKCHVGYYLIDSGMSELEGYYHNINDVISEGTYLAINALGTLLISALLVLISSLGAANYTRAEYIISFLIILIPINEIVVGLTNWIVSKTVQIRLIPKMDFSKGIPDKCKTIIVIPAIINSKEKVKGLMEKLEVAYCGNKDKNLYFALLSDFGDSNYEVEDNDKEIINCGIELTRKLNEKYAKDNYYKNSIHEARFFFLSRKRIYNKKQNVFMGRERKRGKLMEFMALIRGKEEHTYNVISSDIKVLKDVKYLITLDEDTFIPRECASKLVGAMSHVLNLPYVKDNRVLRGYGVMQPKVSISLEAKNKTYFSRIFGGEGGVDGYSVAYSDTYQDLFGQGSFTGKGIIDIDEFYSILHTVIKDDRILSHDLLEGALARCGLISQVELIDGYPAFYESSCRRLHRWVRGDWQLIGWLFSKQVSALNKWKIFDNLRRSLLAPNILIALILSLTILNGRSQVALLCFLALMNSFVFTITDFVVTPKNKLMGTFKSFSQIILILTFLPYQAFLMMDAIIITLYRICISKKNLLEWESSDLAEKRYSNSFGSYLRRMWISPIMGLVILYLSIYNSIGVIIYSIVVAALWIVSPYVAYYISRKTDKDKFDLKNQEKSYLRQISRRIYAYYEDFVNEENSYLAPDNYQEKPFKGVAHRTSPTNIGMGLISNVVAYDLGYITMMDLIDKTELILNSMKELQMVHGHYLNWYDTKTKAPLWPRYVSTVDSGNLLGDLWVLKQSMQELKSKEVIRINEVISLKDIYKIIEEKDSSIKIRFDSNINNGDYKDVLSEILMKVEGINKSEEDNIQITNKAYSDEKKNKEIQYWRQKLLQEANRKLTYYSYIFDGLEKLYSKEFLEGVPNIIELIDRCEDYISKFGDNFKHTIREKINNLKVYVCKIDNIIKEIDKISGEMDFRFLYDETRQLFSIGYNVEENSLGNSYYDLLASESRIASFIAVAKNDVPSSHWFKLSRAMTNAFHTHSLVSWSGTMFEYFMPSLIMRNYPKTLLSKTYKSVIKAQISFSKQKQTPWGISESAFYKFDVDDNYQYKAFGIPGLGLKRGLEDEIVISPYSTLMTLPFSRGEGIKNLRRLEEIGCLGIYGFIEAVDYTKARQDKYVVRIPKYSKSEKRLLNKSGILEDTYTQNVDKYEKSVDNHVKHVDKLGSNIVDYDEVYNVNDVDNVDNCLDDCDISDNIGNVENIEKLNNSQMINNVYNDGIKANKIMTYMVHHLGMSLMALDNVLLDNVLINRFHSLPEVKATELLLKEKIPNNITFERNEDFSTKNMYFEGENLIPRIFKGSNQSNPEVLLLSNGEYSSMITVTGSGYSKKNDMMLYRWKGNSTSDDSGMFFYVKNLNSNDYWSSTFEPCKNCGDKYIAEFNLDKAKFNRKDGNIETQMEIVISPEENLEIRKITLNNLSDKARSIEITSYMEITLATLSADAVHPAFSNLFIQTEYDEKENILIGSRRGRVKGAKVPYIFHKVLVSGDLEGSISYETSRINFIGRNRDLKSPLAMDNDKSLNNTVGTVLDPIMSIRCRIRLDGNSKKEIYYITGTTESKEEVIDICRKNKDAGQLEKVFESYSIETQLELKSLGIRSAQANIFQSLSSYIFFLHSGRKDREEYIKNISKHQKDLWSYGISGDLPIVFLTIENEDDISLVTNILRFHYYMKIKGVKLDLIIYNNEEISYDEPLQKSIIQAINTSNESSALNKSGGIFLHNKATMDEQVKNLLIGISRLYIDSKKGSISQQIKNVEELGVNDADEFSRYRKSVDEESYKNNFNTLLNNNDEQEYMLQPDEELLEKKAKKLETNKLEKKSKLLNTTYKLEIADEVTPTLDDDKDSIKITIANLNDGEIEYKEYDHDEDYIEKQDLIKGVVTEAQESCKKLDFNKPNKEKLDEDFNMEDLDFFNGYGGFSKIDNSYLIKLSNFKNTPAPWINVISNDDFGFHISESGSSYTWCGNSRENKITPWSNDYIRDPLGEALYIKDDNTNDYFSITPKPVRDKGDYFIKHNFGYSEFKHTAYSIRGKLEVFAPKGEKVKIQKVTLENLSESDRKISVFYYAKLVMGVYEYDSARYISTYIHGESKRNYEENILESGFIRACNPYSEYFGKFNSYLTILGGEKISFTGDNKEFIGVNGEISSPKALKEDNLSNRCGAIYDPCLAATTKITIKKGEKVQLLILLGEEEKENIKQVIKKYDIKGNADKELDKVKEYWRHFLGNIQVKTPDKSLDYLLNGWLLYQTLSCRYLSRSAFYQSGGAYGFRDQLQDSMALGVVNPEIPKAQILRSASRQYVEGDVQHWWHPVVNSGIRTRFSDDLLWLPYVTAEYINSTGDYGILEETAPYLEDEPLREGEDERYTIVNQSSKEGTIYEHCLKAIEKSLKFGEHNIPLMGSGDWNDGMSTVGNKGKGESVWLGWFLYSILESFIKIANIKNDEETKAHYEERKEFIRENLEKNAWDGGWYRRAYFDDGTPLGSRENPECQIDSLAQSWAIISEASKITSGDELNENKFNSNPSLNNSNNKYENECVEYSQRAFEAMEAVDKNLVKNEKGLILLLAPPFDNSYLEPGYIKGYVPGVRENGGQYTHAAVWVILALTKLGLGDKAARYYNMINPINHTKTELECTTYKLEPYVMAADVYIKEPHGGRGGWSWYTGASGWMYRVGIENILGLKRVENKGYMIDPCIPKTWREFEIRIKNEREDYNIKVIQNVDNDKYNNEKRVIEINGKSIEGMIIPRNLGKINVVVYV</sequence>
<dbReference type="EMBL" id="LZYZ01000001">
    <property type="protein sequence ID" value="OOM16568.1"/>
    <property type="molecule type" value="Genomic_DNA"/>
</dbReference>
<feature type="domain" description="Glycoamylase-like" evidence="6">
    <location>
        <begin position="1335"/>
        <end position="1507"/>
    </location>
</feature>
<evidence type="ECO:0000313" key="8">
    <source>
        <dbReference type="EMBL" id="OOM16568.1"/>
    </source>
</evidence>
<evidence type="ECO:0000259" key="6">
    <source>
        <dbReference type="Pfam" id="PF10091"/>
    </source>
</evidence>
<reference evidence="8 9" key="1">
    <citation type="submission" date="2016-05" db="EMBL/GenBank/DDBJ databases">
        <title>Microbial solvent formation.</title>
        <authorList>
            <person name="Poehlein A."/>
            <person name="Montoya Solano J.D."/>
            <person name="Flitsch S."/>
            <person name="Krabben P."/>
            <person name="Duerre P."/>
            <person name="Daniel R."/>
        </authorList>
    </citation>
    <scope>NUCLEOTIDE SEQUENCE [LARGE SCALE GENOMIC DNA]</scope>
    <source>
        <strain evidence="8 9">L1-8</strain>
    </source>
</reference>
<feature type="transmembrane region" description="Helical" evidence="4">
    <location>
        <begin position="465"/>
        <end position="488"/>
    </location>
</feature>
<evidence type="ECO:0000256" key="2">
    <source>
        <dbReference type="ARBA" id="ARBA00022679"/>
    </source>
</evidence>
<dbReference type="InterPro" id="IPR012341">
    <property type="entry name" value="6hp_glycosidase-like_sf"/>
</dbReference>
<keyword evidence="2 8" id="KW-0808">Transferase</keyword>
<evidence type="ECO:0000256" key="3">
    <source>
        <dbReference type="SAM" id="MobiDB-lite"/>
    </source>
</evidence>
<comment type="caution">
    <text evidence="8">The sequence shown here is derived from an EMBL/GenBank/DDBJ whole genome shotgun (WGS) entry which is preliminary data.</text>
</comment>